<dbReference type="InterPro" id="IPR051532">
    <property type="entry name" value="Ester_Hydrolysis_Enzymes"/>
</dbReference>
<dbReference type="RefSeq" id="WP_166827624.1">
    <property type="nucleotide sequence ID" value="NZ_JAAOLX010000007.1"/>
</dbReference>
<dbReference type="EMBL" id="JAAOLX010000007">
    <property type="protein sequence ID" value="NHQ87357.1"/>
    <property type="molecule type" value="Genomic_DNA"/>
</dbReference>
<proteinExistence type="predicted"/>
<dbReference type="PANTHER" id="PTHR30383:SF5">
    <property type="entry name" value="SGNH HYDROLASE-TYPE ESTERASE DOMAIN-CONTAINING PROTEIN"/>
    <property type="match status" value="1"/>
</dbReference>
<evidence type="ECO:0000259" key="1">
    <source>
        <dbReference type="Pfam" id="PF13472"/>
    </source>
</evidence>
<protein>
    <submittedName>
        <fullName evidence="2">SGNH/GDSL hydrolase family protein</fullName>
    </submittedName>
</protein>
<evidence type="ECO:0000313" key="2">
    <source>
        <dbReference type="EMBL" id="NHQ87357.1"/>
    </source>
</evidence>
<dbReference type="Pfam" id="PF13472">
    <property type="entry name" value="Lipase_GDSL_2"/>
    <property type="match status" value="1"/>
</dbReference>
<gene>
    <name evidence="2" type="ORF">HA050_14670</name>
</gene>
<comment type="caution">
    <text evidence="2">The sequence shown here is derived from an EMBL/GenBank/DDBJ whole genome shotgun (WGS) entry which is preliminary data.</text>
</comment>
<dbReference type="InterPro" id="IPR013830">
    <property type="entry name" value="SGNH_hydro"/>
</dbReference>
<dbReference type="SUPFAM" id="SSF52266">
    <property type="entry name" value="SGNH hydrolase"/>
    <property type="match status" value="1"/>
</dbReference>
<sequence length="218" mass="23912">MILPSLLQSSSPRTWLFYGDSITHGVLHTAGARCFSEHFTERLRFELGRADDVVLNTACSGHNTRQMLQHFPQRVARFQPDVLLLMAGMNDCNSRLADGQYVPVEEFCANLASMISAVRGWGGEVILQTVTPVLPGQAPERALTLPQYNAAMRSLAAELAVPLIDHAAVWDELEAKLPAYMADEFHPNAHGHILLAHTLFRALGVFDEAAPSCGLLLP</sequence>
<dbReference type="PANTHER" id="PTHR30383">
    <property type="entry name" value="THIOESTERASE 1/PROTEASE 1/LYSOPHOSPHOLIPASE L1"/>
    <property type="match status" value="1"/>
</dbReference>
<keyword evidence="3" id="KW-1185">Reference proteome</keyword>
<name>A0ABX0KYQ0_9NEIS</name>
<accession>A0ABX0KYQ0</accession>
<dbReference type="Gene3D" id="3.40.50.1110">
    <property type="entry name" value="SGNH hydrolase"/>
    <property type="match status" value="1"/>
</dbReference>
<reference evidence="2 3" key="1">
    <citation type="submission" date="2020-03" db="EMBL/GenBank/DDBJ databases">
        <title>Draft genome sequence of environmentally isolated violet-colored cultures.</title>
        <authorList>
            <person name="Wilson H.S."/>
        </authorList>
    </citation>
    <scope>NUCLEOTIDE SEQUENCE [LARGE SCALE GENOMIC DNA]</scope>
    <source>
        <strain evidence="2 3">HSC-16F04</strain>
    </source>
</reference>
<evidence type="ECO:0000313" key="3">
    <source>
        <dbReference type="Proteomes" id="UP000712570"/>
    </source>
</evidence>
<organism evidence="2 3">
    <name type="scientific">Iodobacter violaceini</name>
    <dbReference type="NCBI Taxonomy" id="3044271"/>
    <lineage>
        <taxon>Bacteria</taxon>
        <taxon>Pseudomonadati</taxon>
        <taxon>Pseudomonadota</taxon>
        <taxon>Betaproteobacteria</taxon>
        <taxon>Neisseriales</taxon>
        <taxon>Chitinibacteraceae</taxon>
        <taxon>Iodobacter</taxon>
    </lineage>
</organism>
<dbReference type="InterPro" id="IPR036514">
    <property type="entry name" value="SGNH_hydro_sf"/>
</dbReference>
<keyword evidence="2" id="KW-0378">Hydrolase</keyword>
<dbReference type="CDD" id="cd00229">
    <property type="entry name" value="SGNH_hydrolase"/>
    <property type="match status" value="1"/>
</dbReference>
<feature type="domain" description="SGNH hydrolase-type esterase" evidence="1">
    <location>
        <begin position="17"/>
        <end position="192"/>
    </location>
</feature>
<dbReference type="GO" id="GO:0016787">
    <property type="term" value="F:hydrolase activity"/>
    <property type="evidence" value="ECO:0007669"/>
    <property type="project" value="UniProtKB-KW"/>
</dbReference>
<dbReference type="Proteomes" id="UP000712570">
    <property type="component" value="Unassembled WGS sequence"/>
</dbReference>